<reference evidence="1" key="2">
    <citation type="submission" date="2025-09" db="UniProtKB">
        <authorList>
            <consortium name="EnsemblPlants"/>
        </authorList>
    </citation>
    <scope>IDENTIFICATION</scope>
</reference>
<evidence type="ECO:0000313" key="2">
    <source>
        <dbReference type="Proteomes" id="UP001732700"/>
    </source>
</evidence>
<keyword evidence="2" id="KW-1185">Reference proteome</keyword>
<name>A0ACD5VJE5_AVESA</name>
<organism evidence="1 2">
    <name type="scientific">Avena sativa</name>
    <name type="common">Oat</name>
    <dbReference type="NCBI Taxonomy" id="4498"/>
    <lineage>
        <taxon>Eukaryota</taxon>
        <taxon>Viridiplantae</taxon>
        <taxon>Streptophyta</taxon>
        <taxon>Embryophyta</taxon>
        <taxon>Tracheophyta</taxon>
        <taxon>Spermatophyta</taxon>
        <taxon>Magnoliopsida</taxon>
        <taxon>Liliopsida</taxon>
        <taxon>Poales</taxon>
        <taxon>Poaceae</taxon>
        <taxon>BOP clade</taxon>
        <taxon>Pooideae</taxon>
        <taxon>Poodae</taxon>
        <taxon>Poeae</taxon>
        <taxon>Poeae Chloroplast Group 1 (Aveneae type)</taxon>
        <taxon>Aveninae</taxon>
        <taxon>Avena</taxon>
    </lineage>
</organism>
<dbReference type="EnsemblPlants" id="AVESA.00010b.r2.3CG0460280.1">
    <property type="protein sequence ID" value="AVESA.00010b.r2.3CG0460280.1.CDS"/>
    <property type="gene ID" value="AVESA.00010b.r2.3CG0460280"/>
</dbReference>
<evidence type="ECO:0000313" key="1">
    <source>
        <dbReference type="EnsemblPlants" id="AVESA.00010b.r2.3CG0460280.1.CDS"/>
    </source>
</evidence>
<accession>A0ACD5VJE5</accession>
<protein>
    <submittedName>
        <fullName evidence="1">Uncharacterized protein</fullName>
    </submittedName>
</protein>
<dbReference type="Proteomes" id="UP001732700">
    <property type="component" value="Chromosome 3C"/>
</dbReference>
<reference evidence="1" key="1">
    <citation type="submission" date="2021-05" db="EMBL/GenBank/DDBJ databases">
        <authorList>
            <person name="Scholz U."/>
            <person name="Mascher M."/>
            <person name="Fiebig A."/>
        </authorList>
    </citation>
    <scope>NUCLEOTIDE SEQUENCE [LARGE SCALE GENOMIC DNA]</scope>
</reference>
<sequence length="228" mass="24648">MATNELSIKLLIDTKTDKLCFAEAGSDVVDFLSGLLSLPLGTVANLLTKERTASSIGNVLGNMEKLDANYKSKEGRLSPAVAPAMLSRLQQLLGSHLSNGNNNNNNNRFFTCKGFLYNTGDSNHRLTCTSSYWGCLSATSGMACLVCKGPMDKSMTVHNAGDSSVQRGVRPHPARAVRRQGHQRAAGEDRQYRQGRGPGDTRCFPQVQHCPDGCIHAEEECSLQEGTS</sequence>
<proteinExistence type="predicted"/>